<dbReference type="EMBL" id="CAJNOK010085451">
    <property type="protein sequence ID" value="CAF1687813.1"/>
    <property type="molecule type" value="Genomic_DNA"/>
</dbReference>
<protein>
    <submittedName>
        <fullName evidence="1">Uncharacterized protein</fullName>
    </submittedName>
</protein>
<reference evidence="1" key="1">
    <citation type="submission" date="2021-02" db="EMBL/GenBank/DDBJ databases">
        <authorList>
            <person name="Nowell W R."/>
        </authorList>
    </citation>
    <scope>NUCLEOTIDE SEQUENCE</scope>
</reference>
<dbReference type="AlphaFoldDB" id="A0A8S2GCE4"/>
<dbReference type="Proteomes" id="UP000677228">
    <property type="component" value="Unassembled WGS sequence"/>
</dbReference>
<evidence type="ECO:0000313" key="2">
    <source>
        <dbReference type="EMBL" id="CAF3925956.1"/>
    </source>
</evidence>
<dbReference type="Proteomes" id="UP000682733">
    <property type="component" value="Unassembled WGS sequence"/>
</dbReference>
<evidence type="ECO:0000313" key="3">
    <source>
        <dbReference type="Proteomes" id="UP000677228"/>
    </source>
</evidence>
<name>A0A8S2GCE4_9BILA</name>
<gene>
    <name evidence="1" type="ORF">OVA965_LOCUS46262</name>
    <name evidence="2" type="ORF">TMI583_LOCUS21431</name>
</gene>
<proteinExistence type="predicted"/>
<feature type="non-terminal residue" evidence="1">
    <location>
        <position position="1"/>
    </location>
</feature>
<sequence>IGVFTIMNNFQQMNLSKSQFENQLRIANDNRQNDIRVAEEARVNDLRIAQKDREKDLQMADNQQKQAVLIEYQNFLAELLLKEGIRLNGSNSEAARFVARF</sequence>
<dbReference type="EMBL" id="CAJOBA010024281">
    <property type="protein sequence ID" value="CAF3925956.1"/>
    <property type="molecule type" value="Genomic_DNA"/>
</dbReference>
<accession>A0A8S2GCE4</accession>
<organism evidence="1 3">
    <name type="scientific">Didymodactylos carnosus</name>
    <dbReference type="NCBI Taxonomy" id="1234261"/>
    <lineage>
        <taxon>Eukaryota</taxon>
        <taxon>Metazoa</taxon>
        <taxon>Spiralia</taxon>
        <taxon>Gnathifera</taxon>
        <taxon>Rotifera</taxon>
        <taxon>Eurotatoria</taxon>
        <taxon>Bdelloidea</taxon>
        <taxon>Philodinida</taxon>
        <taxon>Philodinidae</taxon>
        <taxon>Didymodactylos</taxon>
    </lineage>
</organism>
<comment type="caution">
    <text evidence="1">The sequence shown here is derived from an EMBL/GenBank/DDBJ whole genome shotgun (WGS) entry which is preliminary data.</text>
</comment>
<evidence type="ECO:0000313" key="1">
    <source>
        <dbReference type="EMBL" id="CAF1687813.1"/>
    </source>
</evidence>
<feature type="non-terminal residue" evidence="1">
    <location>
        <position position="101"/>
    </location>
</feature>